<dbReference type="EMBL" id="LGRN01000094">
    <property type="protein sequence ID" value="OJD16741.1"/>
    <property type="molecule type" value="Genomic_DNA"/>
</dbReference>
<feature type="region of interest" description="Disordered" evidence="1">
    <location>
        <begin position="43"/>
        <end position="66"/>
    </location>
</feature>
<evidence type="ECO:0000313" key="2">
    <source>
        <dbReference type="EMBL" id="OJD16741.1"/>
    </source>
</evidence>
<proteinExistence type="predicted"/>
<dbReference type="AlphaFoldDB" id="A0A1J9QNB7"/>
<dbReference type="VEuPathDB" id="FungiDB:AJ78_03120"/>
<keyword evidence="3" id="KW-1185">Reference proteome</keyword>
<protein>
    <submittedName>
        <fullName evidence="2">Uncharacterized protein</fullName>
    </submittedName>
</protein>
<feature type="compositionally biased region" description="Polar residues" evidence="1">
    <location>
        <begin position="48"/>
        <end position="66"/>
    </location>
</feature>
<sequence>MSSKIRDRCFIRVSFPIALKYSPESSFDIAIFSSFTRSAPHYSLPQAAGQTASPQPSQTKARNQKQTFVTPAPSVQGVGTATTARNWAQVFPISSSNINTPAGHILVVVPTAIADQFLPQGALPLQHQV</sequence>
<organism evidence="2 3">
    <name type="scientific">Emergomyces pasteurianus Ep9510</name>
    <dbReference type="NCBI Taxonomy" id="1447872"/>
    <lineage>
        <taxon>Eukaryota</taxon>
        <taxon>Fungi</taxon>
        <taxon>Dikarya</taxon>
        <taxon>Ascomycota</taxon>
        <taxon>Pezizomycotina</taxon>
        <taxon>Eurotiomycetes</taxon>
        <taxon>Eurotiomycetidae</taxon>
        <taxon>Onygenales</taxon>
        <taxon>Ajellomycetaceae</taxon>
        <taxon>Emergomyces</taxon>
    </lineage>
</organism>
<gene>
    <name evidence="2" type="ORF">AJ78_03120</name>
</gene>
<comment type="caution">
    <text evidence="2">The sequence shown here is derived from an EMBL/GenBank/DDBJ whole genome shotgun (WGS) entry which is preliminary data.</text>
</comment>
<evidence type="ECO:0000256" key="1">
    <source>
        <dbReference type="SAM" id="MobiDB-lite"/>
    </source>
</evidence>
<reference evidence="2 3" key="1">
    <citation type="submission" date="2015-07" db="EMBL/GenBank/DDBJ databases">
        <title>Emmonsia species relationships and genome sequence.</title>
        <authorList>
            <consortium name="The Broad Institute Genomics Platform"/>
            <person name="Cuomo C.A."/>
            <person name="Munoz J.F."/>
            <person name="Imamovic A."/>
            <person name="Priest M.E."/>
            <person name="Young S."/>
            <person name="Clay O.K."/>
            <person name="McEwen J.G."/>
        </authorList>
    </citation>
    <scope>NUCLEOTIDE SEQUENCE [LARGE SCALE GENOMIC DNA]</scope>
    <source>
        <strain evidence="2 3">UAMH 9510</strain>
    </source>
</reference>
<dbReference type="Proteomes" id="UP000182235">
    <property type="component" value="Unassembled WGS sequence"/>
</dbReference>
<name>A0A1J9QNB7_9EURO</name>
<accession>A0A1J9QNB7</accession>
<evidence type="ECO:0000313" key="3">
    <source>
        <dbReference type="Proteomes" id="UP000182235"/>
    </source>
</evidence>